<evidence type="ECO:0000256" key="5">
    <source>
        <dbReference type="ARBA" id="ARBA00022692"/>
    </source>
</evidence>
<feature type="domain" description="Fibronectin type-III" evidence="27">
    <location>
        <begin position="717"/>
        <end position="810"/>
    </location>
</feature>
<keyword evidence="5 23" id="KW-0812">Transmembrane</keyword>
<feature type="domain" description="Ig-like" evidence="26">
    <location>
        <begin position="282"/>
        <end position="353"/>
    </location>
</feature>
<dbReference type="GO" id="GO:0007169">
    <property type="term" value="P:cell surface receptor protein tyrosine kinase signaling pathway"/>
    <property type="evidence" value="ECO:0007669"/>
    <property type="project" value="TreeGrafter"/>
</dbReference>
<dbReference type="Gene3D" id="2.60.40.10">
    <property type="entry name" value="Immunoglobulins"/>
    <property type="match status" value="6"/>
</dbReference>
<dbReference type="GO" id="GO:0043235">
    <property type="term" value="C:receptor complex"/>
    <property type="evidence" value="ECO:0007669"/>
    <property type="project" value="TreeGrafter"/>
</dbReference>
<proteinExistence type="inferred from homology"/>
<organism evidence="28 29">
    <name type="scientific">Acanthaster planci</name>
    <name type="common">Crown-of-thorns starfish</name>
    <dbReference type="NCBI Taxonomy" id="133434"/>
    <lineage>
        <taxon>Eukaryota</taxon>
        <taxon>Metazoa</taxon>
        <taxon>Echinodermata</taxon>
        <taxon>Eleutherozoa</taxon>
        <taxon>Asterozoa</taxon>
        <taxon>Asteroidea</taxon>
        <taxon>Valvatacea</taxon>
        <taxon>Valvatida</taxon>
        <taxon>Acanthasteridae</taxon>
        <taxon>Acanthaster</taxon>
    </lineage>
</organism>
<dbReference type="Gene3D" id="1.10.510.10">
    <property type="entry name" value="Transferase(Phosphotransferase) domain 1"/>
    <property type="match status" value="1"/>
</dbReference>
<dbReference type="GO" id="GO:0005886">
    <property type="term" value="C:plasma membrane"/>
    <property type="evidence" value="ECO:0007669"/>
    <property type="project" value="TreeGrafter"/>
</dbReference>
<feature type="domain" description="EGF-like" evidence="25">
    <location>
        <begin position="387"/>
        <end position="414"/>
    </location>
</feature>
<dbReference type="Gene3D" id="3.30.200.20">
    <property type="entry name" value="Phosphorylase Kinase, domain 1"/>
    <property type="match status" value="1"/>
</dbReference>
<evidence type="ECO:0000256" key="4">
    <source>
        <dbReference type="ARBA" id="ARBA00022679"/>
    </source>
</evidence>
<dbReference type="SMART" id="SM00219">
    <property type="entry name" value="TyrKc"/>
    <property type="match status" value="1"/>
</dbReference>
<evidence type="ECO:0000313" key="28">
    <source>
        <dbReference type="Proteomes" id="UP000694845"/>
    </source>
</evidence>
<evidence type="ECO:0000259" key="27">
    <source>
        <dbReference type="PROSITE" id="PS50853"/>
    </source>
</evidence>
<dbReference type="PROSITE" id="PS00022">
    <property type="entry name" value="EGF_1"/>
    <property type="match status" value="2"/>
</dbReference>
<evidence type="ECO:0000256" key="8">
    <source>
        <dbReference type="ARBA" id="ARBA00022737"/>
    </source>
</evidence>
<keyword evidence="28" id="KW-1185">Reference proteome</keyword>
<comment type="subcellular location">
    <subcellularLocation>
        <location evidence="1">Membrane</location>
        <topology evidence="1">Single-pass type I membrane protein</topology>
    </subcellularLocation>
</comment>
<dbReference type="Gene3D" id="2.170.300.10">
    <property type="entry name" value="Tie2 ligand-binding domain superfamily"/>
    <property type="match status" value="1"/>
</dbReference>
<evidence type="ECO:0000256" key="6">
    <source>
        <dbReference type="ARBA" id="ARBA00022723"/>
    </source>
</evidence>
<dbReference type="InterPro" id="IPR006585">
    <property type="entry name" value="FTP1"/>
</dbReference>
<dbReference type="InterPro" id="IPR017441">
    <property type="entry name" value="Protein_kinase_ATP_BS"/>
</dbReference>
<evidence type="ECO:0000256" key="23">
    <source>
        <dbReference type="SAM" id="Phobius"/>
    </source>
</evidence>
<dbReference type="InterPro" id="IPR003961">
    <property type="entry name" value="FN3_dom"/>
</dbReference>
<dbReference type="InterPro" id="IPR036116">
    <property type="entry name" value="FN3_sf"/>
</dbReference>
<feature type="transmembrane region" description="Helical" evidence="23">
    <location>
        <begin position="1150"/>
        <end position="1171"/>
    </location>
</feature>
<keyword evidence="16 21" id="KW-1015">Disulfide bond</keyword>
<evidence type="ECO:0000256" key="14">
    <source>
        <dbReference type="ARBA" id="ARBA00023136"/>
    </source>
</evidence>
<evidence type="ECO:0000259" key="24">
    <source>
        <dbReference type="PROSITE" id="PS50011"/>
    </source>
</evidence>
<dbReference type="Pfam" id="PF22633">
    <property type="entry name" value="F5_F8_type_C_2"/>
    <property type="match status" value="1"/>
</dbReference>
<evidence type="ECO:0000256" key="10">
    <source>
        <dbReference type="ARBA" id="ARBA00022777"/>
    </source>
</evidence>
<name>A0A8B7YWX1_ACAPL</name>
<keyword evidence="19" id="KW-0393">Immunoglobulin domain</keyword>
<evidence type="ECO:0000256" key="9">
    <source>
        <dbReference type="ARBA" id="ARBA00022741"/>
    </source>
</evidence>
<dbReference type="SUPFAM" id="SSF56112">
    <property type="entry name" value="Protein kinase-like (PK-like)"/>
    <property type="match status" value="1"/>
</dbReference>
<evidence type="ECO:0000256" key="21">
    <source>
        <dbReference type="PROSITE-ProRule" id="PRU00076"/>
    </source>
</evidence>
<gene>
    <name evidence="29" type="primary">LOC110982812</name>
</gene>
<keyword evidence="17" id="KW-0675">Receptor</keyword>
<protein>
    <recommendedName>
        <fullName evidence="3">receptor protein-tyrosine kinase</fullName>
        <ecNumber evidence="3">2.7.10.1</ecNumber>
    </recommendedName>
</protein>
<evidence type="ECO:0000259" key="25">
    <source>
        <dbReference type="PROSITE" id="PS50026"/>
    </source>
</evidence>
<evidence type="ECO:0000256" key="11">
    <source>
        <dbReference type="ARBA" id="ARBA00022837"/>
    </source>
</evidence>
<dbReference type="GO" id="GO:0005524">
    <property type="term" value="F:ATP binding"/>
    <property type="evidence" value="ECO:0007669"/>
    <property type="project" value="UniProtKB-UniRule"/>
</dbReference>
<dbReference type="InterPro" id="IPR000742">
    <property type="entry name" value="EGF"/>
</dbReference>
<feature type="binding site" evidence="22">
    <location>
        <position position="1265"/>
    </location>
    <ligand>
        <name>ATP</name>
        <dbReference type="ChEBI" id="CHEBI:30616"/>
    </ligand>
</feature>
<dbReference type="OMA" id="WEDFIVE"/>
<keyword evidence="6" id="KW-0479">Metal-binding</keyword>
<dbReference type="GO" id="GO:0004714">
    <property type="term" value="F:transmembrane receptor protein tyrosine kinase activity"/>
    <property type="evidence" value="ECO:0007669"/>
    <property type="project" value="UniProtKB-EC"/>
</dbReference>
<comment type="similarity">
    <text evidence="2">Belongs to the protein kinase superfamily. CAMK Ser/Thr protein kinase family.</text>
</comment>
<keyword evidence="11" id="KW-0106">Calcium</keyword>
<dbReference type="InterPro" id="IPR000719">
    <property type="entry name" value="Prot_kinase_dom"/>
</dbReference>
<dbReference type="FunFam" id="2.170.300.10:FF:000003">
    <property type="entry name" value="tyrosine-protein kinase receptor Tie-1 isoform X1"/>
    <property type="match status" value="1"/>
</dbReference>
<comment type="caution">
    <text evidence="21">Lacks conserved residue(s) required for the propagation of feature annotation.</text>
</comment>
<evidence type="ECO:0000256" key="20">
    <source>
        <dbReference type="ARBA" id="ARBA00051243"/>
    </source>
</evidence>
<feature type="domain" description="Fibronectin type-III" evidence="27">
    <location>
        <begin position="618"/>
        <end position="714"/>
    </location>
</feature>
<evidence type="ECO:0000313" key="29">
    <source>
        <dbReference type="RefSeq" id="XP_022097192.1"/>
    </source>
</evidence>
<evidence type="ECO:0000256" key="15">
    <source>
        <dbReference type="ARBA" id="ARBA00023137"/>
    </source>
</evidence>
<reference evidence="29" key="1">
    <citation type="submission" date="2025-08" db="UniProtKB">
        <authorList>
            <consortium name="RefSeq"/>
        </authorList>
    </citation>
    <scope>IDENTIFICATION</scope>
</reference>
<keyword evidence="4" id="KW-0808">Transferase</keyword>
<dbReference type="SUPFAM" id="SSF49785">
    <property type="entry name" value="Galactose-binding domain-like"/>
    <property type="match status" value="1"/>
</dbReference>
<keyword evidence="10" id="KW-0418">Kinase</keyword>
<keyword evidence="18" id="KW-0325">Glycoprotein</keyword>
<accession>A0A8B7YWX1</accession>
<evidence type="ECO:0000256" key="22">
    <source>
        <dbReference type="PROSITE-ProRule" id="PRU10141"/>
    </source>
</evidence>
<evidence type="ECO:0000256" key="3">
    <source>
        <dbReference type="ARBA" id="ARBA00011902"/>
    </source>
</evidence>
<evidence type="ECO:0000256" key="12">
    <source>
        <dbReference type="ARBA" id="ARBA00022840"/>
    </source>
</evidence>
<keyword evidence="13 23" id="KW-1133">Transmembrane helix</keyword>
<dbReference type="PROSITE" id="PS01186">
    <property type="entry name" value="EGF_2"/>
    <property type="match status" value="1"/>
</dbReference>
<dbReference type="CDD" id="cd00063">
    <property type="entry name" value="FN3"/>
    <property type="match status" value="5"/>
</dbReference>
<dbReference type="InterPro" id="IPR050122">
    <property type="entry name" value="RTK"/>
</dbReference>
<dbReference type="PROSITE" id="PS50853">
    <property type="entry name" value="FN3"/>
    <property type="match status" value="5"/>
</dbReference>
<dbReference type="InterPro" id="IPR011009">
    <property type="entry name" value="Kinase-like_dom_sf"/>
</dbReference>
<dbReference type="Pfam" id="PF07714">
    <property type="entry name" value="PK_Tyr_Ser-Thr"/>
    <property type="match status" value="1"/>
</dbReference>
<feature type="domain" description="Fibronectin type-III" evidence="27">
    <location>
        <begin position="814"/>
        <end position="906"/>
    </location>
</feature>
<keyword evidence="14 23" id="KW-0472">Membrane</keyword>
<dbReference type="InterPro" id="IPR003599">
    <property type="entry name" value="Ig_sub"/>
</dbReference>
<dbReference type="PROSITE" id="PS50011">
    <property type="entry name" value="PROTEIN_KINASE_DOM"/>
    <property type="match status" value="1"/>
</dbReference>
<keyword evidence="15" id="KW-0829">Tyrosine-protein kinase</keyword>
<dbReference type="FunFam" id="1.10.510.10:FF:000190">
    <property type="entry name" value="Proto-oncogene tyrosine-protein kinase receptor Ret"/>
    <property type="match status" value="1"/>
</dbReference>
<dbReference type="PROSITE" id="PS00109">
    <property type="entry name" value="PROTEIN_KINASE_TYR"/>
    <property type="match status" value="1"/>
</dbReference>
<dbReference type="InterPro" id="IPR036179">
    <property type="entry name" value="Ig-like_dom_sf"/>
</dbReference>
<dbReference type="SMART" id="SM00409">
    <property type="entry name" value="IG"/>
    <property type="match status" value="1"/>
</dbReference>
<keyword evidence="21" id="KW-0245">EGF-like domain</keyword>
<dbReference type="InterPro" id="IPR020635">
    <property type="entry name" value="Tyr_kinase_cat_dom"/>
</dbReference>
<evidence type="ECO:0000256" key="2">
    <source>
        <dbReference type="ARBA" id="ARBA00006692"/>
    </source>
</evidence>
<evidence type="ECO:0000256" key="17">
    <source>
        <dbReference type="ARBA" id="ARBA00023170"/>
    </source>
</evidence>
<feature type="disulfide bond" evidence="21">
    <location>
        <begin position="404"/>
        <end position="413"/>
    </location>
</feature>
<dbReference type="PROSITE" id="PS50026">
    <property type="entry name" value="EGF_3"/>
    <property type="match status" value="1"/>
</dbReference>
<dbReference type="InterPro" id="IPR008979">
    <property type="entry name" value="Galactose-bd-like_sf"/>
</dbReference>
<sequence length="1529" mass="167713">MTYWGSRFRQLSRLMFVGIVLLSPKGLALVLIGKPASQSFYNDPNTSPDKAIDGDVNTVQHTLRCAGEQWWMVDLQAIYCLTKITIVSRRDCCGWRLADAVVRAGLNASDFSQNTRIGSVSSSQATTGAVIDFMVDPVVSARYVSVQLNGNGIRNKCLHMAEVRVEEIQDSEDTSSVAGRVDVTLVASPAVLGPTGNNGSTLAAYKSPTDIAAAVSFGRQLTTGGSNDHLPTGAVGFYDASLGCKARLLSLPEAGGIDRTGVFYSTANRNGVMTKIRSIILPTDDIIHTSPLQRTQTVSTGESIILQMEDVNSPNTNYRWKRNGIDMPIWDGMLSVSIVSVTQADEGIYSCFADGQENQQRHGFMRLIVRECTDGTWGPPSCESVCRRCYNGGICEDLTGRCVCGPGFSGEHCENVHGRHVFGQDAGHTCSDSPDPHHDACRGRLFCLPDPYGCSCAAGYTGMDCMQECKDGTYGASCKQTCHCSPGDTCEKDSGECSGNCVTSYFGRNCQCSAENIVLGLKVIPNDPRALFVSWQPDPCVSGYKLEYALTNRGQCEKIESPQRVVFPNTLDAETTSQVIIGLEDHSTYMVYILPQYSSTQGPEVSTSGTTLRQTNLSVSPVRITSYDSVSVTLSWREVNCATYSVEYGLGDRDHCEPFSPVTYSLHCMCTGTNVTVISGLTANSMYKVRVRASLDGNYGLAEEADVVTGPREPSEPPAQVAVTLTAQRSLSFSWSQPPCGGRGGVIIGYTYRLTEDESNAQVRLSVVSKESATVDDLTPYTKYSFQVLAYTSVGDGPYSIGLIAGTLEAEPTVPLNVAIQNVDEFSITVKWSKPNPPQGIITHYNVRYWRSGQTGSQMVDRNLQPLMYLITGLEKNVTYFMQVQAETLVGAGPWSNAVNATTRIGVPGLVRNLRWTDRTNSKVTLEWEPPISPNGQIQNYVAEYRVLEKPYQPDFTPADEYIRKEVPRASFRTENLEPGTKYEFRVSVENELFIGPGQILEVYTKPSSVLPAPPQPISYPDDATDTTAIIGIIRAVPGDEFIESYVVQVKKARSSPVTKRDVLIPKHFQDSPDDYIAAEFPKGGVPDRFVVGDAKLYGGYYNAPLQRGAVYNIRVGSVSRGNETEANVEHSEPLTVRVQQANSGPTTTAVALGVIVCVLVVFIVTILIVWKRRKARFRAPENVQVALTPKPKEIDTPTVDIDNAGNSDKDDYEDIGLLPSWASAYEIRWEDFIVEDVILGTGNFGEVRAGGVKMDGKVIKAAIKTLKETAPETAWEDFKKELQTMTKIKPHPNVVGLLGACFQQGVLYMALEYLPTGNLRDYLRNTRPNQGAANSKKRMSTLTSENLLKFGLDVAKGMEHLSVTGIIHRDLAARNILLSDDMTAKVSDFGLSRGQDVYVQNSSTRIPVRWLALESLTLRVYKSKSDVWSFGILLWEIVTHGSTPYPGIESKSLAQILLDGYRMPKPENCADDIYDVMLSCWQEEPSNRPSFGKLVQILEEMTFGSDANLYVSSTVYENFVIKQELDDA</sequence>
<dbReference type="PRINTS" id="PR00109">
    <property type="entry name" value="TYRKINASE"/>
</dbReference>
<evidence type="ECO:0000256" key="16">
    <source>
        <dbReference type="ARBA" id="ARBA00023157"/>
    </source>
</evidence>
<dbReference type="PROSITE" id="PS50835">
    <property type="entry name" value="IG_LIKE"/>
    <property type="match status" value="1"/>
</dbReference>
<dbReference type="Gene3D" id="2.60.120.260">
    <property type="entry name" value="Galactose-binding domain-like"/>
    <property type="match status" value="1"/>
</dbReference>
<dbReference type="SUPFAM" id="SSF48726">
    <property type="entry name" value="Immunoglobulin"/>
    <property type="match status" value="1"/>
</dbReference>
<feature type="domain" description="Fibronectin type-III" evidence="27">
    <location>
        <begin position="910"/>
        <end position="1008"/>
    </location>
</feature>
<dbReference type="InterPro" id="IPR007110">
    <property type="entry name" value="Ig-like_dom"/>
</dbReference>
<dbReference type="KEGG" id="aplc:110982812"/>
<dbReference type="Proteomes" id="UP000694845">
    <property type="component" value="Unplaced"/>
</dbReference>
<keyword evidence="7" id="KW-0732">Signal</keyword>
<dbReference type="PROSITE" id="PS00107">
    <property type="entry name" value="PROTEIN_KINASE_ATP"/>
    <property type="match status" value="1"/>
</dbReference>
<dbReference type="SMART" id="SM00607">
    <property type="entry name" value="FTP"/>
    <property type="match status" value="1"/>
</dbReference>
<keyword evidence="12 22" id="KW-0067">ATP-binding</keyword>
<dbReference type="GO" id="GO:0046872">
    <property type="term" value="F:metal ion binding"/>
    <property type="evidence" value="ECO:0007669"/>
    <property type="project" value="UniProtKB-KW"/>
</dbReference>
<keyword evidence="8" id="KW-0677">Repeat</keyword>
<feature type="domain" description="Protein kinase" evidence="24">
    <location>
        <begin position="1234"/>
        <end position="1504"/>
    </location>
</feature>
<dbReference type="PANTHER" id="PTHR24416">
    <property type="entry name" value="TYROSINE-PROTEIN KINASE RECEPTOR"/>
    <property type="match status" value="1"/>
</dbReference>
<dbReference type="CDD" id="cd00192">
    <property type="entry name" value="PTKc"/>
    <property type="match status" value="1"/>
</dbReference>
<dbReference type="CDD" id="cd00054">
    <property type="entry name" value="EGF_CA"/>
    <property type="match status" value="1"/>
</dbReference>
<evidence type="ECO:0000256" key="1">
    <source>
        <dbReference type="ARBA" id="ARBA00004479"/>
    </source>
</evidence>
<evidence type="ECO:0000256" key="18">
    <source>
        <dbReference type="ARBA" id="ARBA00023180"/>
    </source>
</evidence>
<evidence type="ECO:0000256" key="13">
    <source>
        <dbReference type="ARBA" id="ARBA00022989"/>
    </source>
</evidence>
<dbReference type="EC" id="2.7.10.1" evidence="3"/>
<evidence type="ECO:0000256" key="7">
    <source>
        <dbReference type="ARBA" id="ARBA00022729"/>
    </source>
</evidence>
<dbReference type="SMART" id="SM00181">
    <property type="entry name" value="EGF"/>
    <property type="match status" value="3"/>
</dbReference>
<feature type="domain" description="Fibronectin type-III" evidence="27">
    <location>
        <begin position="517"/>
        <end position="615"/>
    </location>
</feature>
<evidence type="ECO:0000259" key="26">
    <source>
        <dbReference type="PROSITE" id="PS50835"/>
    </source>
</evidence>
<dbReference type="Pfam" id="PF00041">
    <property type="entry name" value="fn3"/>
    <property type="match status" value="3"/>
</dbReference>
<dbReference type="InterPro" id="IPR008266">
    <property type="entry name" value="Tyr_kinase_AS"/>
</dbReference>
<dbReference type="RefSeq" id="XP_022097192.1">
    <property type="nucleotide sequence ID" value="XM_022241500.1"/>
</dbReference>
<dbReference type="InterPro" id="IPR013783">
    <property type="entry name" value="Ig-like_fold"/>
</dbReference>
<dbReference type="InterPro" id="IPR001245">
    <property type="entry name" value="Ser-Thr/Tyr_kinase_cat_dom"/>
</dbReference>
<keyword evidence="9 22" id="KW-0547">Nucleotide-binding</keyword>
<dbReference type="SMART" id="SM00060">
    <property type="entry name" value="FN3"/>
    <property type="match status" value="5"/>
</dbReference>
<dbReference type="SUPFAM" id="SSF49265">
    <property type="entry name" value="Fibronectin type III"/>
    <property type="match status" value="3"/>
</dbReference>
<evidence type="ECO:0000256" key="19">
    <source>
        <dbReference type="ARBA" id="ARBA00023319"/>
    </source>
</evidence>
<dbReference type="OrthoDB" id="1668230at2759"/>
<dbReference type="PANTHER" id="PTHR24416:SF613">
    <property type="entry name" value="RECEPTOR PROTEIN-TYROSINE KINASE"/>
    <property type="match status" value="1"/>
</dbReference>
<comment type="catalytic activity">
    <reaction evidence="20">
        <text>L-tyrosyl-[protein] + ATP = O-phospho-L-tyrosyl-[protein] + ADP + H(+)</text>
        <dbReference type="Rhea" id="RHEA:10596"/>
        <dbReference type="Rhea" id="RHEA-COMP:10136"/>
        <dbReference type="Rhea" id="RHEA-COMP:20101"/>
        <dbReference type="ChEBI" id="CHEBI:15378"/>
        <dbReference type="ChEBI" id="CHEBI:30616"/>
        <dbReference type="ChEBI" id="CHEBI:46858"/>
        <dbReference type="ChEBI" id="CHEBI:61978"/>
        <dbReference type="ChEBI" id="CHEBI:456216"/>
        <dbReference type="EC" id="2.7.10.1"/>
    </reaction>
</comment>
<dbReference type="GeneID" id="110982812"/>